<keyword evidence="2" id="KW-1185">Reference proteome</keyword>
<dbReference type="Proteomes" id="UP000005744">
    <property type="component" value="Unassembled WGS sequence"/>
</dbReference>
<dbReference type="GO" id="GO:0043531">
    <property type="term" value="F:ADP binding"/>
    <property type="evidence" value="ECO:0007669"/>
    <property type="project" value="InterPro"/>
</dbReference>
<proteinExistence type="predicted"/>
<evidence type="ECO:0000313" key="2">
    <source>
        <dbReference type="Proteomes" id="UP000005744"/>
    </source>
</evidence>
<dbReference type="HOGENOM" id="CLU_384352_0_0_6"/>
<protein>
    <submittedName>
        <fullName evidence="1">NB-ARC domain-containing protein</fullName>
    </submittedName>
</protein>
<dbReference type="eggNOG" id="COG0457">
    <property type="taxonomic scope" value="Bacteria"/>
</dbReference>
<dbReference type="InterPro" id="IPR027417">
    <property type="entry name" value="P-loop_NTPase"/>
</dbReference>
<dbReference type="Gene3D" id="1.25.40.10">
    <property type="entry name" value="Tetratricopeptide repeat domain"/>
    <property type="match status" value="1"/>
</dbReference>
<dbReference type="eggNOG" id="COG3903">
    <property type="taxonomic scope" value="Bacteria"/>
</dbReference>
<dbReference type="PANTHER" id="PTHR47691">
    <property type="entry name" value="REGULATOR-RELATED"/>
    <property type="match status" value="1"/>
</dbReference>
<gene>
    <name evidence="1" type="ORF">BegalDRAFT_1691</name>
</gene>
<evidence type="ECO:0000313" key="1">
    <source>
        <dbReference type="EMBL" id="EIJ42569.1"/>
    </source>
</evidence>
<dbReference type="AlphaFoldDB" id="I3CG26"/>
<dbReference type="Gene3D" id="3.40.50.300">
    <property type="entry name" value="P-loop containing nucleotide triphosphate hydrolases"/>
    <property type="match status" value="1"/>
</dbReference>
<accession>I3CG26</accession>
<dbReference type="RefSeq" id="WP_002685630.1">
    <property type="nucleotide sequence ID" value="NZ_JH600070.1"/>
</dbReference>
<dbReference type="SUPFAM" id="SSF48452">
    <property type="entry name" value="TPR-like"/>
    <property type="match status" value="1"/>
</dbReference>
<name>I3CG26_9GAMM</name>
<reference evidence="1 2" key="1">
    <citation type="submission" date="2011-11" db="EMBL/GenBank/DDBJ databases">
        <title>Improved High-Quality Draft sequence of Beggiatoa alba B18lD.</title>
        <authorList>
            <consortium name="US DOE Joint Genome Institute"/>
            <person name="Lucas S."/>
            <person name="Han J."/>
            <person name="Lapidus A."/>
            <person name="Cheng J.-F."/>
            <person name="Goodwin L."/>
            <person name="Pitluck S."/>
            <person name="Peters L."/>
            <person name="Mikhailova N."/>
            <person name="Held B."/>
            <person name="Detter J.C."/>
            <person name="Han C."/>
            <person name="Tapia R."/>
            <person name="Land M."/>
            <person name="Hauser L."/>
            <person name="Kyrpides N."/>
            <person name="Ivanova N."/>
            <person name="Pagani I."/>
            <person name="Samuel K."/>
            <person name="Teske A."/>
            <person name="Mueller J."/>
            <person name="Woyke T."/>
        </authorList>
    </citation>
    <scope>NUCLEOTIDE SEQUENCE [LARGE SCALE GENOMIC DNA]</scope>
    <source>
        <strain evidence="1 2">B18LD</strain>
    </source>
</reference>
<organism evidence="1 2">
    <name type="scientific">Beggiatoa alba B18LD</name>
    <dbReference type="NCBI Taxonomy" id="395493"/>
    <lineage>
        <taxon>Bacteria</taxon>
        <taxon>Pseudomonadati</taxon>
        <taxon>Pseudomonadota</taxon>
        <taxon>Gammaproteobacteria</taxon>
        <taxon>Thiotrichales</taxon>
        <taxon>Thiotrichaceae</taxon>
        <taxon>Beggiatoa</taxon>
    </lineage>
</organism>
<dbReference type="SUPFAM" id="SSF52540">
    <property type="entry name" value="P-loop containing nucleoside triphosphate hydrolases"/>
    <property type="match status" value="1"/>
</dbReference>
<dbReference type="OrthoDB" id="4181557at2"/>
<dbReference type="InterPro" id="IPR011990">
    <property type="entry name" value="TPR-like_helical_dom_sf"/>
</dbReference>
<dbReference type="STRING" id="395493.BegalDRAFT_1691"/>
<dbReference type="PANTHER" id="PTHR47691:SF3">
    <property type="entry name" value="HTH-TYPE TRANSCRIPTIONAL REGULATOR RV0890C-RELATED"/>
    <property type="match status" value="1"/>
</dbReference>
<sequence>MRKLLHKSLYNSFSESEVKHIIFLLNIKLDKQPEGLSELIIALLEYCENHKKTHELVNEMIEARPHLEKLLLNTTNVLLISSLPNPQAKDFFIGRKKELEQLQIALDNQQSVSITAVLEGMAGVGKSYLVDHFALNSPRQYRYEILALNPLGEETPESLIGQLAERLQVLPDYAAVRHALKAQNVLLHIENIDTETIAKVAMQLVAQLQGCRLVLSGRFKDLGRGKTFKQIQLKPFGEADGIKQLQEELEWLNASPLPHETLKKLVTALDGLPLAIHLCAGYLANREGYKTAEDFLKELHNTQLCLESQLLSDASNRNRQHCTLHAAFSVSFLAFTHQHPEHKTTLPALGFCYARDIGFSLAHALLNCPEETAKTLLYQASKLGLLMEIREKDKPLRWRVHPLIAQYLRTQATDCQAIEQRLTDWFMQRLPRYDTDEGYQAWRELNQEQDALRTWLERVLLEQGQTIERAGSSYADLNGSWTSWRQLCEKLLATSLTDEARSDVLWTACRCSANLGDLDQSYQFAEQKAQLDQRLGNERGYAIARWQISDILQRRGKLDEALEILQTEVLPAFKRINDERHIAVMYGYIADILKARGELDEALRIRQEEEMPVYERLGDVRARAVTLGKIADILQARGELDEALRIRQEEQMPVYERLGDVRSLLITQVQIAILFMQFSSPRRTEANQLLCQALQSAQKMRIPEAGQIEAILQDYNMDY</sequence>
<dbReference type="EMBL" id="JH600070">
    <property type="protein sequence ID" value="EIJ42569.1"/>
    <property type="molecule type" value="Genomic_DNA"/>
</dbReference>